<feature type="transmembrane region" description="Helical" evidence="7">
    <location>
        <begin position="443"/>
        <end position="463"/>
    </location>
</feature>
<sequence length="476" mass="52784">MSTETRQIISGVKWTSIQFALNTLFKFGVKLLLAKLLLPDDFGLVGMTSIFIAIAEAASELGMGAALIQKSSDEEAVPLYSTAYWSGLVWGLGLYLIMALIVGPFAASFYEEPSLKVLLPVLSIGVLIKPLNLIHTVILTRKMDFKKLALINNLSALIAGVLGLSLAFLGFGIWSLVINNVLAILLSVPMLFYITKWKPLFEWNASYFREIFGFGAFSTGTVIFGTITYNVDNLLIGKFLGAKMLGSYTVAFALTEQLRMTISSILNKVMFPVFGKNQKNTELLGKYFLNILNINAIFIYPIMGFLFLFSEVLILGFFGEEWVDAIVPLKLLSVAVMVHLIVNSFAAIIRGIGKPELEMKIIVSLTLFILIPGLYFGISFFGLIGAGYAVVFNKIGLAIIGLYVLNREIKVRIDQVFYALKGTFISIGVAGIAVVLIFTYSNITYFISIPLYFLIYFTLIFFLERKNIQSLLRSMN</sequence>
<evidence type="ECO:0000256" key="1">
    <source>
        <dbReference type="ARBA" id="ARBA00004651"/>
    </source>
</evidence>
<dbReference type="RefSeq" id="WP_010854171.1">
    <property type="nucleotide sequence ID" value="NZ_AQHR01000054.1"/>
</dbReference>
<organism evidence="8 9">
    <name type="scientific">Lunatimonas lonarensis</name>
    <dbReference type="NCBI Taxonomy" id="1232681"/>
    <lineage>
        <taxon>Bacteria</taxon>
        <taxon>Pseudomonadati</taxon>
        <taxon>Bacteroidota</taxon>
        <taxon>Cytophagia</taxon>
        <taxon>Cytophagales</taxon>
        <taxon>Cyclobacteriaceae</taxon>
    </lineage>
</organism>
<dbReference type="GO" id="GO:0005886">
    <property type="term" value="C:plasma membrane"/>
    <property type="evidence" value="ECO:0007669"/>
    <property type="project" value="UniProtKB-SubCell"/>
</dbReference>
<dbReference type="AlphaFoldDB" id="R7ZTX9"/>
<feature type="transmembrane region" description="Helical" evidence="7">
    <location>
        <begin position="207"/>
        <end position="229"/>
    </location>
</feature>
<dbReference type="EMBL" id="AQHR01000054">
    <property type="protein sequence ID" value="EON77503.1"/>
    <property type="molecule type" value="Genomic_DNA"/>
</dbReference>
<proteinExistence type="inferred from homology"/>
<feature type="transmembrane region" description="Helical" evidence="7">
    <location>
        <begin position="387"/>
        <end position="405"/>
    </location>
</feature>
<keyword evidence="9" id="KW-1185">Reference proteome</keyword>
<feature type="transmembrane region" description="Helical" evidence="7">
    <location>
        <begin position="177"/>
        <end position="195"/>
    </location>
</feature>
<evidence type="ECO:0000256" key="7">
    <source>
        <dbReference type="SAM" id="Phobius"/>
    </source>
</evidence>
<evidence type="ECO:0000256" key="2">
    <source>
        <dbReference type="ARBA" id="ARBA00007430"/>
    </source>
</evidence>
<keyword evidence="6 7" id="KW-0472">Membrane</keyword>
<dbReference type="PANTHER" id="PTHR30250">
    <property type="entry name" value="PST FAMILY PREDICTED COLANIC ACID TRANSPORTER"/>
    <property type="match status" value="1"/>
</dbReference>
<dbReference type="InterPro" id="IPR050833">
    <property type="entry name" value="Poly_Biosynth_Transport"/>
</dbReference>
<feature type="transmembrane region" description="Helical" evidence="7">
    <location>
        <begin position="83"/>
        <end position="105"/>
    </location>
</feature>
<feature type="transmembrane region" description="Helical" evidence="7">
    <location>
        <begin position="417"/>
        <end position="437"/>
    </location>
</feature>
<protein>
    <submittedName>
        <fullName evidence="8">Putative lipopolysaccharide biosynthesis protein</fullName>
    </submittedName>
</protein>
<evidence type="ECO:0000256" key="3">
    <source>
        <dbReference type="ARBA" id="ARBA00022475"/>
    </source>
</evidence>
<keyword evidence="3" id="KW-1003">Cell membrane</keyword>
<dbReference type="Pfam" id="PF13440">
    <property type="entry name" value="Polysacc_synt_3"/>
    <property type="match status" value="1"/>
</dbReference>
<dbReference type="Proteomes" id="UP000013909">
    <property type="component" value="Unassembled WGS sequence"/>
</dbReference>
<evidence type="ECO:0000256" key="4">
    <source>
        <dbReference type="ARBA" id="ARBA00022692"/>
    </source>
</evidence>
<comment type="similarity">
    <text evidence="2">Belongs to the polysaccharide synthase family.</text>
</comment>
<comment type="caution">
    <text evidence="8">The sequence shown here is derived from an EMBL/GenBank/DDBJ whole genome shotgun (WGS) entry which is preliminary data.</text>
</comment>
<evidence type="ECO:0000313" key="9">
    <source>
        <dbReference type="Proteomes" id="UP000013909"/>
    </source>
</evidence>
<dbReference type="PANTHER" id="PTHR30250:SF10">
    <property type="entry name" value="LIPOPOLYSACCHARIDE BIOSYNTHESIS PROTEIN WZXC"/>
    <property type="match status" value="1"/>
</dbReference>
<dbReference type="OrthoDB" id="9770347at2"/>
<evidence type="ECO:0000256" key="6">
    <source>
        <dbReference type="ARBA" id="ARBA00023136"/>
    </source>
</evidence>
<feature type="transmembrane region" description="Helical" evidence="7">
    <location>
        <begin position="329"/>
        <end position="349"/>
    </location>
</feature>
<keyword evidence="4 7" id="KW-0812">Transmembrane</keyword>
<keyword evidence="5 7" id="KW-1133">Transmembrane helix</keyword>
<feature type="transmembrane region" description="Helical" evidence="7">
    <location>
        <begin position="150"/>
        <end position="171"/>
    </location>
</feature>
<name>R7ZTX9_9BACT</name>
<feature type="transmembrane region" description="Helical" evidence="7">
    <location>
        <begin position="117"/>
        <end position="138"/>
    </location>
</feature>
<dbReference type="STRING" id="1232681.ADIS_2033"/>
<evidence type="ECO:0000313" key="8">
    <source>
        <dbReference type="EMBL" id="EON77503.1"/>
    </source>
</evidence>
<reference evidence="8 9" key="1">
    <citation type="submission" date="2013-02" db="EMBL/GenBank/DDBJ databases">
        <title>A novel strain isolated from Lonar lake, Maharashtra, India.</title>
        <authorList>
            <person name="Singh A."/>
        </authorList>
    </citation>
    <scope>NUCLEOTIDE SEQUENCE [LARGE SCALE GENOMIC DNA]</scope>
    <source>
        <strain evidence="8 9">AK24</strain>
    </source>
</reference>
<gene>
    <name evidence="8" type="ORF">ADIS_2033</name>
</gene>
<accession>R7ZTX9</accession>
<dbReference type="CDD" id="cd13127">
    <property type="entry name" value="MATE_tuaB_like"/>
    <property type="match status" value="1"/>
</dbReference>
<evidence type="ECO:0000256" key="5">
    <source>
        <dbReference type="ARBA" id="ARBA00022989"/>
    </source>
</evidence>
<feature type="transmembrane region" description="Helical" evidence="7">
    <location>
        <begin position="287"/>
        <end position="309"/>
    </location>
</feature>
<feature type="transmembrane region" description="Helical" evidence="7">
    <location>
        <begin position="361"/>
        <end position="381"/>
    </location>
</feature>
<comment type="subcellular location">
    <subcellularLocation>
        <location evidence="1">Cell membrane</location>
        <topology evidence="1">Multi-pass membrane protein</topology>
    </subcellularLocation>
</comment>